<proteinExistence type="predicted"/>
<evidence type="ECO:0000313" key="2">
    <source>
        <dbReference type="Proteomes" id="UP000176558"/>
    </source>
</evidence>
<dbReference type="InterPro" id="IPR010921">
    <property type="entry name" value="Trp_repressor/repl_initiator"/>
</dbReference>
<dbReference type="EMBL" id="MHWT01000014">
    <property type="protein sequence ID" value="OHB12533.1"/>
    <property type="molecule type" value="Genomic_DNA"/>
</dbReference>
<name>A0A1G2UT12_9BACT</name>
<gene>
    <name evidence="1" type="ORF">A3G99_01795</name>
</gene>
<dbReference type="SUPFAM" id="SSF48295">
    <property type="entry name" value="TrpR-like"/>
    <property type="match status" value="1"/>
</dbReference>
<evidence type="ECO:0008006" key="3">
    <source>
        <dbReference type="Google" id="ProtNLM"/>
    </source>
</evidence>
<dbReference type="GO" id="GO:0043565">
    <property type="term" value="F:sequence-specific DNA binding"/>
    <property type="evidence" value="ECO:0007669"/>
    <property type="project" value="InterPro"/>
</dbReference>
<evidence type="ECO:0000313" key="1">
    <source>
        <dbReference type="EMBL" id="OHB12533.1"/>
    </source>
</evidence>
<reference evidence="1 2" key="1">
    <citation type="journal article" date="2016" name="Nat. Commun.">
        <title>Thousands of microbial genomes shed light on interconnected biogeochemical processes in an aquifer system.</title>
        <authorList>
            <person name="Anantharaman K."/>
            <person name="Brown C.T."/>
            <person name="Hug L.A."/>
            <person name="Sharon I."/>
            <person name="Castelle C.J."/>
            <person name="Probst A.J."/>
            <person name="Thomas B.C."/>
            <person name="Singh A."/>
            <person name="Wilkins M.J."/>
            <person name="Karaoz U."/>
            <person name="Brodie E.L."/>
            <person name="Williams K.H."/>
            <person name="Hubbard S.S."/>
            <person name="Banfield J.F."/>
        </authorList>
    </citation>
    <scope>NUCLEOTIDE SEQUENCE [LARGE SCALE GENOMIC DNA]</scope>
</reference>
<accession>A0A1G2UT12</accession>
<comment type="caution">
    <text evidence="1">The sequence shown here is derived from an EMBL/GenBank/DDBJ whole genome shotgun (WGS) entry which is preliminary data.</text>
</comment>
<sequence>MPHISSKKLDDKYFEKIYDQLISVFDTAGTARKSDIFLRELLTDTEKVMFAKRLAVICMLYEGVSDAYIAEVLLLSPTTINKISLKYEIGKYPYISNILKNNSRSIWNIFEQMVRDGVSKKLGKKRLSWLDDIDRKYHRKILKTS</sequence>
<protein>
    <recommendedName>
        <fullName evidence="3">HTH luxR-type domain-containing protein</fullName>
    </recommendedName>
</protein>
<dbReference type="AlphaFoldDB" id="A0A1G2UT12"/>
<dbReference type="InterPro" id="IPR038116">
    <property type="entry name" value="TrpR-like_sf"/>
</dbReference>
<dbReference type="Gene3D" id="1.10.1270.10">
    <property type="entry name" value="TrpR-like"/>
    <property type="match status" value="1"/>
</dbReference>
<organism evidence="1 2">
    <name type="scientific">Candidatus Zambryskibacteria bacterium RIFCSPLOWO2_12_FULL_39_23</name>
    <dbReference type="NCBI Taxonomy" id="1802776"/>
    <lineage>
        <taxon>Bacteria</taxon>
        <taxon>Candidatus Zambryskiibacteriota</taxon>
    </lineage>
</organism>
<dbReference type="Proteomes" id="UP000176558">
    <property type="component" value="Unassembled WGS sequence"/>
</dbReference>